<feature type="region of interest" description="Disordered" evidence="1">
    <location>
        <begin position="106"/>
        <end position="129"/>
    </location>
</feature>
<evidence type="ECO:0008006" key="4">
    <source>
        <dbReference type="Google" id="ProtNLM"/>
    </source>
</evidence>
<dbReference type="Proteomes" id="UP000324233">
    <property type="component" value="Chromosome"/>
</dbReference>
<dbReference type="KEGG" id="agv:OJF2_42950"/>
<evidence type="ECO:0000256" key="1">
    <source>
        <dbReference type="SAM" id="MobiDB-lite"/>
    </source>
</evidence>
<name>A0A5B9W592_9BACT</name>
<sequence>MDAFAAAVLIVFGFLAAAVVVINVTSWQSRRLRGILEAWADRNGFELLDADRRYDSRGPFTWDLSGQGYVYRVKVRSKEGVRTGWLRCGGPFPAILSDRVEVRWDEPPTASKTTTTRPADAMADPWLDR</sequence>
<protein>
    <recommendedName>
        <fullName evidence="4">DUF3301 domain-containing protein</fullName>
    </recommendedName>
</protein>
<dbReference type="EMBL" id="CP042997">
    <property type="protein sequence ID" value="QEH35738.1"/>
    <property type="molecule type" value="Genomic_DNA"/>
</dbReference>
<gene>
    <name evidence="2" type="ORF">OJF2_42950</name>
</gene>
<evidence type="ECO:0000313" key="2">
    <source>
        <dbReference type="EMBL" id="QEH35738.1"/>
    </source>
</evidence>
<accession>A0A5B9W592</accession>
<keyword evidence="3" id="KW-1185">Reference proteome</keyword>
<reference evidence="2 3" key="1">
    <citation type="submission" date="2019-08" db="EMBL/GenBank/DDBJ databases">
        <title>Deep-cultivation of Planctomycetes and their phenomic and genomic characterization uncovers novel biology.</title>
        <authorList>
            <person name="Wiegand S."/>
            <person name="Jogler M."/>
            <person name="Boedeker C."/>
            <person name="Pinto D."/>
            <person name="Vollmers J."/>
            <person name="Rivas-Marin E."/>
            <person name="Kohn T."/>
            <person name="Peeters S.H."/>
            <person name="Heuer A."/>
            <person name="Rast P."/>
            <person name="Oberbeckmann S."/>
            <person name="Bunk B."/>
            <person name="Jeske O."/>
            <person name="Meyerdierks A."/>
            <person name="Storesund J.E."/>
            <person name="Kallscheuer N."/>
            <person name="Luecker S."/>
            <person name="Lage O.M."/>
            <person name="Pohl T."/>
            <person name="Merkel B.J."/>
            <person name="Hornburger P."/>
            <person name="Mueller R.-W."/>
            <person name="Bruemmer F."/>
            <person name="Labrenz M."/>
            <person name="Spormann A.M."/>
            <person name="Op den Camp H."/>
            <person name="Overmann J."/>
            <person name="Amann R."/>
            <person name="Jetten M.S.M."/>
            <person name="Mascher T."/>
            <person name="Medema M.H."/>
            <person name="Devos D.P."/>
            <person name="Kaster A.-K."/>
            <person name="Ovreas L."/>
            <person name="Rohde M."/>
            <person name="Galperin M.Y."/>
            <person name="Jogler C."/>
        </authorList>
    </citation>
    <scope>NUCLEOTIDE SEQUENCE [LARGE SCALE GENOMIC DNA]</scope>
    <source>
        <strain evidence="2 3">OJF2</strain>
    </source>
</reference>
<proteinExistence type="predicted"/>
<evidence type="ECO:0000313" key="3">
    <source>
        <dbReference type="Proteomes" id="UP000324233"/>
    </source>
</evidence>
<organism evidence="2 3">
    <name type="scientific">Aquisphaera giovannonii</name>
    <dbReference type="NCBI Taxonomy" id="406548"/>
    <lineage>
        <taxon>Bacteria</taxon>
        <taxon>Pseudomonadati</taxon>
        <taxon>Planctomycetota</taxon>
        <taxon>Planctomycetia</taxon>
        <taxon>Isosphaerales</taxon>
        <taxon>Isosphaeraceae</taxon>
        <taxon>Aquisphaera</taxon>
    </lineage>
</organism>
<dbReference type="AlphaFoldDB" id="A0A5B9W592"/>
<dbReference type="RefSeq" id="WP_148595496.1">
    <property type="nucleotide sequence ID" value="NZ_CP042997.1"/>
</dbReference>
<dbReference type="OrthoDB" id="5953407at2"/>